<geneLocation type="chloroplast" evidence="9"/>
<keyword evidence="6" id="KW-0793">Thylakoid</keyword>
<proteinExistence type="inferred from homology"/>
<dbReference type="HAMAP" id="MF_01391">
    <property type="entry name" value="CytC_CcsA"/>
    <property type="match status" value="1"/>
</dbReference>
<sequence length="702" mass="75197">MTLQNNLANLSFLTLLSALIFYWIGTFFKGFTYPFRSLLVLPLKTNTNNQIGSLGSSAAHGVGAGCEGGFLKENFPRILNLSKSATLPYDAVGAMGPSEVFPLGKEKAIPVGAEQPLGGGASHPQPLGVLRSTLKAGGASHPRPVAPNRAALIRVSPSLAGGSMAAPSLAGGSLAAPSLAGGSLAAPSLAGGGQRAPGPFSEKRKEEGALGGAVGLGPRKRPGENIIRREKQKVSEWNFLKKKKKNGTEENLIQNIAYICILVSNLLLSCLLIIRWKESGHLPLSNLYESLMFLSWCFTVLHLIFEKSTFTTILTNIMQLDTKKKTLDSYNQISQQKEVFTRINIIGAITTPSALFTNAFATFTLPKEMQEVTPLVPALQSNWLMMHVTVMILSYAALILGSLLAIAFLIVTADYPIKTKTILTFGPFLKKGSFFKNFSNSGKKSSTVPFSASSTGLLQSSSSLKGCLEPLATSSMSLPPFGGTTFSAKPDRETPPGVAARGLGSLGGPQPIVGAGGPQLWAGPLTSWGLPPLFPGYEPLKGPDHLKDQVEPLKVPSHLKYQATERTSPGQTKELVEVEKIKGDTESLGKISFESEIQNLALTLDNLSYRILGIGFPFLTIGILSGAVWANEAWGSYWSWDPKETWALLTWLIFAIYFHTRIQGGSGKQSAKIATVGFIVVWICYLGVNLIGEGLHSYGMLS</sequence>
<feature type="transmembrane region" description="Helical" evidence="6">
    <location>
        <begin position="252"/>
        <end position="274"/>
    </location>
</feature>
<evidence type="ECO:0000256" key="5">
    <source>
        <dbReference type="ARBA" id="ARBA00023136"/>
    </source>
</evidence>
<keyword evidence="5 6" id="KW-0472">Membrane</keyword>
<evidence type="ECO:0000256" key="2">
    <source>
        <dbReference type="ARBA" id="ARBA00022692"/>
    </source>
</evidence>
<organism evidence="9">
    <name type="scientific">Haematococcus lacustris</name>
    <name type="common">Green alga</name>
    <name type="synonym">Haematococcus pluvialis</name>
    <dbReference type="NCBI Taxonomy" id="44745"/>
    <lineage>
        <taxon>Eukaryota</taxon>
        <taxon>Viridiplantae</taxon>
        <taxon>Chlorophyta</taxon>
        <taxon>core chlorophytes</taxon>
        <taxon>Chlorophyceae</taxon>
        <taxon>CS clade</taxon>
        <taxon>Chlamydomonadales</taxon>
        <taxon>Haematococcaceae</taxon>
        <taxon>Haematococcus</taxon>
    </lineage>
</organism>
<keyword evidence="9" id="KW-0934">Plastid</keyword>
<dbReference type="GO" id="GO:0009535">
    <property type="term" value="C:chloroplast thylakoid membrane"/>
    <property type="evidence" value="ECO:0007669"/>
    <property type="project" value="UniProtKB-SubCell"/>
</dbReference>
<reference evidence="9" key="1">
    <citation type="journal article" date="2015" name="BMC Evol. Biol.">
        <title>Chloroplast phylogenomic analysis of chlorophyte green algae identifies a novel lineage sister to the Sphaeropleales (Chlorophyceae).</title>
        <authorList>
            <person name="Lemieux C."/>
            <person name="Vincent A.T."/>
            <person name="Labarre A."/>
            <person name="Otis C."/>
            <person name="Turmel M."/>
        </authorList>
    </citation>
    <scope>NUCLEOTIDE SEQUENCE</scope>
</reference>
<evidence type="ECO:0000256" key="1">
    <source>
        <dbReference type="ARBA" id="ARBA00004141"/>
    </source>
</evidence>
<evidence type="ECO:0000259" key="8">
    <source>
        <dbReference type="Pfam" id="PF01578"/>
    </source>
</evidence>
<feature type="transmembrane region" description="Helical" evidence="6">
    <location>
        <begin position="611"/>
        <end position="630"/>
    </location>
</feature>
<comment type="subcellular location">
    <subcellularLocation>
        <location evidence="1">Membrane</location>
        <topology evidence="1">Multi-pass membrane protein</topology>
    </subcellularLocation>
    <subcellularLocation>
        <location evidence="6">Plastid</location>
        <location evidence="6">Chloroplast thylakoid membrane</location>
        <topology evidence="6">Multi-pass membrane protein</topology>
    </subcellularLocation>
</comment>
<feature type="transmembrane region" description="Helical" evidence="6">
    <location>
        <begin position="674"/>
        <end position="692"/>
    </location>
</feature>
<name>A0A0S2ID01_HAELA</name>
<keyword evidence="4 6" id="KW-1133">Transmembrane helix</keyword>
<dbReference type="Pfam" id="PF01578">
    <property type="entry name" value="Cytochrom_C_asm"/>
    <property type="match status" value="2"/>
</dbReference>
<accession>A0A0S2ID01</accession>
<gene>
    <name evidence="6 9" type="primary">ccsA</name>
</gene>
<dbReference type="InterPro" id="IPR017562">
    <property type="entry name" value="Cyt_c_biogenesis_CcsA"/>
</dbReference>
<evidence type="ECO:0000256" key="7">
    <source>
        <dbReference type="SAM" id="MobiDB-lite"/>
    </source>
</evidence>
<dbReference type="GO" id="GO:0020037">
    <property type="term" value="F:heme binding"/>
    <property type="evidence" value="ECO:0007669"/>
    <property type="project" value="InterPro"/>
</dbReference>
<feature type="domain" description="Cytochrome c assembly protein" evidence="8">
    <location>
        <begin position="600"/>
        <end position="696"/>
    </location>
</feature>
<comment type="similarity">
    <text evidence="6">Belongs to the CcmF/CycK/Ccl1/NrfE/CcsA family.</text>
</comment>
<keyword evidence="9" id="KW-0150">Chloroplast</keyword>
<feature type="transmembrane region" description="Helical" evidence="6">
    <location>
        <begin position="6"/>
        <end position="28"/>
    </location>
</feature>
<dbReference type="GO" id="GO:0017004">
    <property type="term" value="P:cytochrome complex assembly"/>
    <property type="evidence" value="ECO:0007669"/>
    <property type="project" value="UniProtKB-UniRule"/>
</dbReference>
<evidence type="ECO:0000256" key="6">
    <source>
        <dbReference type="HAMAP-Rule" id="MF_01391"/>
    </source>
</evidence>
<feature type="transmembrane region" description="Helical" evidence="6">
    <location>
        <begin position="343"/>
        <end position="363"/>
    </location>
</feature>
<evidence type="ECO:0000256" key="4">
    <source>
        <dbReference type="ARBA" id="ARBA00022989"/>
    </source>
</evidence>
<evidence type="ECO:0000256" key="3">
    <source>
        <dbReference type="ARBA" id="ARBA00022748"/>
    </source>
</evidence>
<protein>
    <recommendedName>
        <fullName evidence="6">Cytochrome c biogenesis protein CcsA</fullName>
    </recommendedName>
</protein>
<dbReference type="EMBL" id="KT625211">
    <property type="protein sequence ID" value="ALO21529.1"/>
    <property type="molecule type" value="Genomic_DNA"/>
</dbReference>
<dbReference type="InterPro" id="IPR002541">
    <property type="entry name" value="Cyt_c_assembly"/>
</dbReference>
<feature type="region of interest" description="Disordered" evidence="7">
    <location>
        <begin position="188"/>
        <end position="224"/>
    </location>
</feature>
<comment type="subunit">
    <text evidence="6">May interact with Ccs1.</text>
</comment>
<evidence type="ECO:0000313" key="9">
    <source>
        <dbReference type="EMBL" id="ALO21529.1"/>
    </source>
</evidence>
<dbReference type="GO" id="GO:0005886">
    <property type="term" value="C:plasma membrane"/>
    <property type="evidence" value="ECO:0007669"/>
    <property type="project" value="TreeGrafter"/>
</dbReference>
<feature type="domain" description="Cytochrome c assembly protein" evidence="8">
    <location>
        <begin position="337"/>
        <end position="430"/>
    </location>
</feature>
<dbReference type="PANTHER" id="PTHR30071:SF1">
    <property type="entry name" value="CYTOCHROME B_B6 PROTEIN-RELATED"/>
    <property type="match status" value="1"/>
</dbReference>
<keyword evidence="2 6" id="KW-0812">Transmembrane</keyword>
<dbReference type="PANTHER" id="PTHR30071">
    <property type="entry name" value="HEME EXPORTER PROTEIN C"/>
    <property type="match status" value="1"/>
</dbReference>
<keyword evidence="3 6" id="KW-0201">Cytochrome c-type biogenesis</keyword>
<comment type="function">
    <text evidence="6">Required during biogenesis of c-type cytochromes (cytochrome c6 and cytochrome f) at the step of heme attachment.</text>
</comment>
<feature type="transmembrane region" description="Helical" evidence="6">
    <location>
        <begin position="383"/>
        <end position="411"/>
    </location>
</feature>
<dbReference type="AlphaFoldDB" id="A0A0S2ID01"/>
<dbReference type="InterPro" id="IPR045062">
    <property type="entry name" value="Cyt_c_biogenesis_CcsA/CcmC"/>
</dbReference>
<feature type="transmembrane region" description="Helical" evidence="6">
    <location>
        <begin position="645"/>
        <end position="662"/>
    </location>
</feature>